<protein>
    <recommendedName>
        <fullName evidence="3">Galactarate dehydratase</fullName>
        <ecNumber evidence="3">4.2.1.42</ecNumber>
    </recommendedName>
</protein>
<proteinExistence type="inferred from homology"/>
<dbReference type="InterPro" id="IPR013974">
    <property type="entry name" value="SAF"/>
</dbReference>
<dbReference type="Pfam" id="PF04295">
    <property type="entry name" value="GD_AH_second"/>
    <property type="match status" value="1"/>
</dbReference>
<dbReference type="EMBL" id="JAQAGZ010000005">
    <property type="protein sequence ID" value="MCZ8512648.1"/>
    <property type="molecule type" value="Genomic_DNA"/>
</dbReference>
<dbReference type="Proteomes" id="UP001527882">
    <property type="component" value="Unassembled WGS sequence"/>
</dbReference>
<dbReference type="GO" id="GO:0008867">
    <property type="term" value="F:galactarate dehydratase activity"/>
    <property type="evidence" value="ECO:0007669"/>
    <property type="project" value="UniProtKB-EC"/>
</dbReference>
<keyword evidence="6" id="KW-1185">Reference proteome</keyword>
<name>A0ABT4Q709_9BACL</name>
<dbReference type="Gene3D" id="2.30.130.110">
    <property type="match status" value="1"/>
</dbReference>
<dbReference type="CDD" id="cd11613">
    <property type="entry name" value="SAF_AH_GD"/>
    <property type="match status" value="1"/>
</dbReference>
<evidence type="ECO:0000313" key="6">
    <source>
        <dbReference type="Proteomes" id="UP001527882"/>
    </source>
</evidence>
<feature type="domain" description="SAF" evidence="4">
    <location>
        <begin position="20"/>
        <end position="90"/>
    </location>
</feature>
<dbReference type="InterPro" id="IPR048332">
    <property type="entry name" value="GD_AH_C"/>
</dbReference>
<dbReference type="EC" id="4.2.1.42" evidence="3"/>
<evidence type="ECO:0000256" key="1">
    <source>
        <dbReference type="ARBA" id="ARBA00010986"/>
    </source>
</evidence>
<dbReference type="InterPro" id="IPR052172">
    <property type="entry name" value="UxaA_altronate/galactarate_dh"/>
</dbReference>
<accession>A0ABT4Q709</accession>
<dbReference type="InterPro" id="IPR007392">
    <property type="entry name" value="GD_AH_second"/>
</dbReference>
<reference evidence="5 6" key="1">
    <citation type="submission" date="2022-12" db="EMBL/GenBank/DDBJ databases">
        <title>Draft genome sequence of Paenibacillus sp. dW9.</title>
        <authorList>
            <person name="Choi E.-W."/>
            <person name="Kim D.-U."/>
        </authorList>
    </citation>
    <scope>NUCLEOTIDE SEQUENCE [LARGE SCALE GENOMIC DNA]</scope>
    <source>
        <strain evidence="6">dW9</strain>
    </source>
</reference>
<dbReference type="PANTHER" id="PTHR30536:SF1">
    <property type="entry name" value="GALACTARATE DEHYDRATASE (L-THREO-FORMING)"/>
    <property type="match status" value="1"/>
</dbReference>
<dbReference type="Pfam" id="PF20629">
    <property type="entry name" value="GD_AH_C"/>
    <property type="match status" value="1"/>
</dbReference>
<sequence>MAMPIHQNEKPLYIQVNPKDNVAIIVNTGGLPSGTGFPCGLQLKEHVPQGHKVALTDLEQDEAIIRYGEVIGYAVRPIPQGCWIDESLVRLPEPPDLDELPVANRVPEPLPPLEGFTFEGYRNADGSVGTKNILGITTSVQCVAGVLDYAVKRIKDELLPSYPNVSDVVALNHTYGCGVAIHAPDAVIPIRTLQNISRNPNFGGEIMVVGLGCEKLLPERLIPAGDPAASLMSLQDHQGFMPMIQSIMSMAEERLKRLNRRQRVTCPASDLVVGLQCGGSDAFSGVTANPAVGYAADLLVRAGATVLFSEVTEVRDAVHLLTPRAVNEEVGRALIREMKWYDHYLQNGQADRSANPSPGNKKGGLVNVVEKSLGSIVKSGSSPIAGVLSPGEKAAQKGLIFAATPASDFVCGTLQLASGINLQVFTTGRGTPYGLAMAPVIKVSTRNALSEQWHDLIDINAGRIATGEATIEEVGWEIFRFILDVASGRKITWADHWGLHNALSLFNPAPVT</sequence>
<dbReference type="SMART" id="SM00858">
    <property type="entry name" value="SAF"/>
    <property type="match status" value="1"/>
</dbReference>
<dbReference type="InterPro" id="IPR017654">
    <property type="entry name" value="GarD-like"/>
</dbReference>
<dbReference type="InterPro" id="IPR044144">
    <property type="entry name" value="SAF_UxaA/GarD"/>
</dbReference>
<dbReference type="PANTHER" id="PTHR30536">
    <property type="entry name" value="ALTRONATE/GALACTARATE DEHYDRATASE"/>
    <property type="match status" value="1"/>
</dbReference>
<comment type="caution">
    <text evidence="5">The sequence shown here is derived from an EMBL/GenBank/DDBJ whole genome shotgun (WGS) entry which is preliminary data.</text>
</comment>
<evidence type="ECO:0000259" key="4">
    <source>
        <dbReference type="SMART" id="SM00858"/>
    </source>
</evidence>
<dbReference type="Pfam" id="PF08666">
    <property type="entry name" value="SAF"/>
    <property type="match status" value="1"/>
</dbReference>
<comment type="similarity">
    <text evidence="1">Belongs to the UxaA family.</text>
</comment>
<organism evidence="5 6">
    <name type="scientific">Paenibacillus gyeongsangnamensis</name>
    <dbReference type="NCBI Taxonomy" id="3388067"/>
    <lineage>
        <taxon>Bacteria</taxon>
        <taxon>Bacillati</taxon>
        <taxon>Bacillota</taxon>
        <taxon>Bacilli</taxon>
        <taxon>Bacillales</taxon>
        <taxon>Paenibacillaceae</taxon>
        <taxon>Paenibacillus</taxon>
    </lineage>
</organism>
<evidence type="ECO:0000256" key="3">
    <source>
        <dbReference type="NCBIfam" id="TIGR03248"/>
    </source>
</evidence>
<gene>
    <name evidence="5" type="primary">garD</name>
    <name evidence="5" type="ORF">O9H85_09520</name>
</gene>
<keyword evidence="2 5" id="KW-0456">Lyase</keyword>
<dbReference type="NCBIfam" id="TIGR03248">
    <property type="entry name" value="galactar-dH20"/>
    <property type="match status" value="1"/>
</dbReference>
<evidence type="ECO:0000256" key="2">
    <source>
        <dbReference type="ARBA" id="ARBA00023239"/>
    </source>
</evidence>
<evidence type="ECO:0000313" key="5">
    <source>
        <dbReference type="EMBL" id="MCZ8512648.1"/>
    </source>
</evidence>